<dbReference type="AlphaFoldDB" id="A0A9W3K156"/>
<dbReference type="SUPFAM" id="SSF55103">
    <property type="entry name" value="FAD-linked oxidases, C-terminal domain"/>
    <property type="match status" value="1"/>
</dbReference>
<evidence type="ECO:0000256" key="7">
    <source>
        <dbReference type="ARBA" id="ARBA00029652"/>
    </source>
</evidence>
<dbReference type="InterPro" id="IPR016164">
    <property type="entry name" value="FAD-linked_Oxase-like_C"/>
</dbReference>
<comment type="similarity">
    <text evidence="3">Belongs to the FAD-binding oxidoreductase/transferase type 4 family.</text>
</comment>
<dbReference type="NCBIfam" id="NF002999">
    <property type="entry name" value="PRK03767.1"/>
    <property type="match status" value="1"/>
</dbReference>
<evidence type="ECO:0000256" key="1">
    <source>
        <dbReference type="ARBA" id="ARBA00001974"/>
    </source>
</evidence>
<dbReference type="PROSITE" id="PS51387">
    <property type="entry name" value="FAD_PCMH"/>
    <property type="match status" value="1"/>
</dbReference>
<dbReference type="GO" id="GO:0071949">
    <property type="term" value="F:FAD binding"/>
    <property type="evidence" value="ECO:0007669"/>
    <property type="project" value="InterPro"/>
</dbReference>
<dbReference type="Pfam" id="PF01565">
    <property type="entry name" value="FAD_binding_4"/>
    <property type="match status" value="1"/>
</dbReference>
<dbReference type="PANTHER" id="PTHR43716:SF2">
    <property type="entry name" value="BLL6224 PROTEIN"/>
    <property type="match status" value="1"/>
</dbReference>
<dbReference type="PROSITE" id="PS50902">
    <property type="entry name" value="FLAVODOXIN_LIKE"/>
    <property type="match status" value="1"/>
</dbReference>
<keyword evidence="10" id="KW-0560">Oxidoreductase</keyword>
<feature type="domain" description="FAD-binding PCMH-type" evidence="9">
    <location>
        <begin position="154"/>
        <end position="331"/>
    </location>
</feature>
<dbReference type="InterPro" id="IPR051264">
    <property type="entry name" value="FAD-oxidored/transferase_4"/>
</dbReference>
<dbReference type="InterPro" id="IPR016166">
    <property type="entry name" value="FAD-bd_PCMH"/>
</dbReference>
<dbReference type="Gene3D" id="1.10.45.10">
    <property type="entry name" value="Vanillyl-alcohol Oxidase, Chain A, domain 4"/>
    <property type="match status" value="1"/>
</dbReference>
<dbReference type="Proteomes" id="UP000032866">
    <property type="component" value="Chromosome 1"/>
</dbReference>
<dbReference type="NCBIfam" id="TIGR01755">
    <property type="entry name" value="flav_wrbA"/>
    <property type="match status" value="1"/>
</dbReference>
<protein>
    <recommendedName>
        <fullName evidence="7">Flavoprotein WrbA</fullName>
    </recommendedName>
</protein>
<dbReference type="FunFam" id="1.10.45.10:FF:000001">
    <property type="entry name" value="D-lactate dehydrogenase mitochondrial"/>
    <property type="match status" value="1"/>
</dbReference>
<dbReference type="InterPro" id="IPR016169">
    <property type="entry name" value="FAD-bd_PCMH_sub2"/>
</dbReference>
<dbReference type="Gene3D" id="3.30.70.2190">
    <property type="match status" value="1"/>
</dbReference>
<dbReference type="Pfam" id="PF02913">
    <property type="entry name" value="FAD-oxidase_C"/>
    <property type="match status" value="1"/>
</dbReference>
<dbReference type="GO" id="GO:0010181">
    <property type="term" value="F:FMN binding"/>
    <property type="evidence" value="ECO:0007669"/>
    <property type="project" value="InterPro"/>
</dbReference>
<dbReference type="InterPro" id="IPR006094">
    <property type="entry name" value="Oxid_FAD_bind_N"/>
</dbReference>
<gene>
    <name evidence="10" type="ORF">GEM_1977</name>
</gene>
<evidence type="ECO:0000313" key="10">
    <source>
        <dbReference type="EMBL" id="AFQ48394.1"/>
    </source>
</evidence>
<dbReference type="Pfam" id="PF03358">
    <property type="entry name" value="FMN_red"/>
    <property type="match status" value="1"/>
</dbReference>
<proteinExistence type="inferred from homology"/>
<keyword evidence="5" id="KW-0288">FMN</keyword>
<evidence type="ECO:0000259" key="9">
    <source>
        <dbReference type="PROSITE" id="PS51387"/>
    </source>
</evidence>
<evidence type="ECO:0000259" key="8">
    <source>
        <dbReference type="PROSITE" id="PS50902"/>
    </source>
</evidence>
<evidence type="ECO:0000256" key="6">
    <source>
        <dbReference type="ARBA" id="ARBA00022827"/>
    </source>
</evidence>
<dbReference type="GO" id="GO:0022904">
    <property type="term" value="P:respiratory electron transport chain"/>
    <property type="evidence" value="ECO:0007669"/>
    <property type="project" value="TreeGrafter"/>
</dbReference>
<dbReference type="FunFam" id="3.40.50.360:FF:000001">
    <property type="entry name" value="NAD(P)H dehydrogenase (Quinone) FQR1-like"/>
    <property type="match status" value="1"/>
</dbReference>
<sequence>MKDILVLYYSRHGATRDLALAIANGIDSVPGMQARIRTVPSVSTVCEATAPDIPADGPPYAELRDLEECAGLALGSPTRFGNMAASLKYFLDGTTPQWLSGALTGKPASVFTSTGSLHGGQESTLLSMMLPLLHHGMMIIGIPYTESALSTTRTGGTPYGASHVSHHDRSAPAGLSADEKALAAALGVRLARAAAALSDAQAVLSLARLNRVRALDPHNNTITVEAGVILADVQARAREGDRLFALSLAAEGSCTIGGNLSTNAGGTAVLRYGNARELCLGLEVVTPQGEIWDGLRGLRKDNTGYDLRDLFIGAEGTLGIITAAVMKLHPLPAAQVTALAALESSHAALDFLALAQRAAGPLLTGFELMSDFCMQLVGKHYPQLPYPFDRTHAQTVLLELSDNESESHARALFEKLMEEAFEAGLVVDAVVAENLAQSRAFWDLREHIPLAQADEGLNIKHDIAVPISSIARFVDETDAAIQQAAPGARMVTFGHLGDGNLHYNVQTPEGGDPKAFLAEFQAPINRVVYDNVHRHHGTISAEHGIGQLKIDDAQRYKSPVETALMRTLKTALDPRGLMNPGKVLR</sequence>
<evidence type="ECO:0000256" key="3">
    <source>
        <dbReference type="ARBA" id="ARBA00008000"/>
    </source>
</evidence>
<reference evidence="10 11" key="1">
    <citation type="journal article" date="2012" name="J. Bacteriol.">
        <title>Complete Genome Sequence of Burkholderia sp. Strain GG4, a Betaproteobacterium That Reduces 3-Oxo-N-Acylhomoserine Lactones and Produces Different N-Acylhomoserine Lactones.</title>
        <authorList>
            <person name="Hong K.W."/>
            <person name="Koh C.L."/>
            <person name="Sam C.K."/>
            <person name="Yin W.F."/>
            <person name="Chan K.G."/>
        </authorList>
    </citation>
    <scope>NUCLEOTIDE SEQUENCE [LARGE SCALE GENOMIC DNA]</scope>
    <source>
        <strain evidence="10 11">GG4</strain>
    </source>
</reference>
<dbReference type="InterPro" id="IPR036318">
    <property type="entry name" value="FAD-bd_PCMH-like_sf"/>
</dbReference>
<evidence type="ECO:0000256" key="2">
    <source>
        <dbReference type="ARBA" id="ARBA00006961"/>
    </source>
</evidence>
<dbReference type="Gene3D" id="3.30.70.2740">
    <property type="match status" value="1"/>
</dbReference>
<organism evidence="10 11">
    <name type="scientific">Burkholderia cepacia GG4</name>
    <dbReference type="NCBI Taxonomy" id="1009846"/>
    <lineage>
        <taxon>Bacteria</taxon>
        <taxon>Pseudomonadati</taxon>
        <taxon>Pseudomonadota</taxon>
        <taxon>Betaproteobacteria</taxon>
        <taxon>Burkholderiales</taxon>
        <taxon>Burkholderiaceae</taxon>
        <taxon>Burkholderia</taxon>
        <taxon>Burkholderia cepacia complex</taxon>
    </lineage>
</organism>
<dbReference type="SUPFAM" id="SSF56176">
    <property type="entry name" value="FAD-binding/transporter-associated domain-like"/>
    <property type="match status" value="1"/>
</dbReference>
<evidence type="ECO:0000313" key="11">
    <source>
        <dbReference type="Proteomes" id="UP000032866"/>
    </source>
</evidence>
<dbReference type="PANTHER" id="PTHR43716">
    <property type="entry name" value="D-2-HYDROXYGLUTARATE DEHYDROGENASE, MITOCHONDRIAL"/>
    <property type="match status" value="1"/>
</dbReference>
<dbReference type="EMBL" id="CP003774">
    <property type="protein sequence ID" value="AFQ48394.1"/>
    <property type="molecule type" value="Genomic_DNA"/>
</dbReference>
<name>A0A9W3K156_BURCE</name>
<dbReference type="Gene3D" id="3.30.465.10">
    <property type="match status" value="1"/>
</dbReference>
<dbReference type="InterPro" id="IPR005025">
    <property type="entry name" value="FMN_Rdtase-like_dom"/>
</dbReference>
<keyword evidence="6" id="KW-0274">FAD</keyword>
<dbReference type="Gene3D" id="3.40.50.360">
    <property type="match status" value="1"/>
</dbReference>
<dbReference type="InterPro" id="IPR008254">
    <property type="entry name" value="Flavodoxin/NO_synth"/>
</dbReference>
<dbReference type="GO" id="GO:0003955">
    <property type="term" value="F:NAD(P)H dehydrogenase (quinone) activity"/>
    <property type="evidence" value="ECO:0007669"/>
    <property type="project" value="InterPro"/>
</dbReference>
<comment type="cofactor">
    <cofactor evidence="1">
        <name>FAD</name>
        <dbReference type="ChEBI" id="CHEBI:57692"/>
    </cofactor>
</comment>
<accession>A0A9W3K156</accession>
<comment type="similarity">
    <text evidence="2">Belongs to the WrbA family.</text>
</comment>
<dbReference type="InterPro" id="IPR016171">
    <property type="entry name" value="Vanillyl_alc_oxidase_C-sub2"/>
</dbReference>
<dbReference type="InterPro" id="IPR004113">
    <property type="entry name" value="FAD-bd_oxidored_4_C"/>
</dbReference>
<dbReference type="InterPro" id="IPR010089">
    <property type="entry name" value="Flavoprotein_WrbA-like"/>
</dbReference>
<keyword evidence="4" id="KW-0285">Flavoprotein</keyword>
<dbReference type="SUPFAM" id="SSF52218">
    <property type="entry name" value="Flavoproteins"/>
    <property type="match status" value="1"/>
</dbReference>
<dbReference type="RefSeq" id="WP_014897254.1">
    <property type="nucleotide sequence ID" value="NC_018513.1"/>
</dbReference>
<dbReference type="InterPro" id="IPR029039">
    <property type="entry name" value="Flavoprotein-like_sf"/>
</dbReference>
<dbReference type="KEGG" id="bct:GEM_1977"/>
<evidence type="ECO:0000256" key="4">
    <source>
        <dbReference type="ARBA" id="ARBA00022630"/>
    </source>
</evidence>
<evidence type="ECO:0000256" key="5">
    <source>
        <dbReference type="ARBA" id="ARBA00022643"/>
    </source>
</evidence>
<feature type="domain" description="Flavodoxin-like" evidence="8">
    <location>
        <begin position="4"/>
        <end position="191"/>
    </location>
</feature>